<dbReference type="EMBL" id="BPLR01003980">
    <property type="protein sequence ID" value="GIX90983.1"/>
    <property type="molecule type" value="Genomic_DNA"/>
</dbReference>
<dbReference type="Proteomes" id="UP001054945">
    <property type="component" value="Unassembled WGS sequence"/>
</dbReference>
<sequence>MSLNSHFGSSPPSATVAVGRKRDFFNQSKSRFIVFGVTSITAGKRKRKIERRRKKKKSISRASVEGIEDVINGIESDEDLGDQGVSVVWVCFFNTARTVSTWQKKKKCETNLKKYVT</sequence>
<evidence type="ECO:0000313" key="1">
    <source>
        <dbReference type="EMBL" id="GIX90983.1"/>
    </source>
</evidence>
<reference evidence="1 2" key="1">
    <citation type="submission" date="2021-06" db="EMBL/GenBank/DDBJ databases">
        <title>Caerostris extrusa draft genome.</title>
        <authorList>
            <person name="Kono N."/>
            <person name="Arakawa K."/>
        </authorList>
    </citation>
    <scope>NUCLEOTIDE SEQUENCE [LARGE SCALE GENOMIC DNA]</scope>
</reference>
<organism evidence="1 2">
    <name type="scientific">Caerostris extrusa</name>
    <name type="common">Bark spider</name>
    <name type="synonym">Caerostris bankana</name>
    <dbReference type="NCBI Taxonomy" id="172846"/>
    <lineage>
        <taxon>Eukaryota</taxon>
        <taxon>Metazoa</taxon>
        <taxon>Ecdysozoa</taxon>
        <taxon>Arthropoda</taxon>
        <taxon>Chelicerata</taxon>
        <taxon>Arachnida</taxon>
        <taxon>Araneae</taxon>
        <taxon>Araneomorphae</taxon>
        <taxon>Entelegynae</taxon>
        <taxon>Araneoidea</taxon>
        <taxon>Araneidae</taxon>
        <taxon>Caerostris</taxon>
    </lineage>
</organism>
<comment type="caution">
    <text evidence="1">The sequence shown here is derived from an EMBL/GenBank/DDBJ whole genome shotgun (WGS) entry which is preliminary data.</text>
</comment>
<accession>A0AAV4P348</accession>
<evidence type="ECO:0000313" key="2">
    <source>
        <dbReference type="Proteomes" id="UP001054945"/>
    </source>
</evidence>
<protein>
    <submittedName>
        <fullName evidence="1">Uncharacterized protein</fullName>
    </submittedName>
</protein>
<proteinExistence type="predicted"/>
<keyword evidence="2" id="KW-1185">Reference proteome</keyword>
<dbReference type="AlphaFoldDB" id="A0AAV4P348"/>
<gene>
    <name evidence="1" type="ORF">CEXT_280731</name>
</gene>
<name>A0AAV4P348_CAEEX</name>